<keyword evidence="2" id="KW-1185">Reference proteome</keyword>
<dbReference type="PANTHER" id="PTHR30575">
    <property type="entry name" value="PEPTIDASE M20"/>
    <property type="match status" value="1"/>
</dbReference>
<gene>
    <name evidence="1" type="ORF">C1645_870785</name>
</gene>
<evidence type="ECO:0000313" key="2">
    <source>
        <dbReference type="Proteomes" id="UP000265703"/>
    </source>
</evidence>
<dbReference type="STRING" id="658196.A0A397TN42"/>
<name>A0A397TN42_9GLOM</name>
<accession>A0A397TN42</accession>
<sequence>MNYDSYDLIAINGVSAAIALKAVFEKHEIPGKVVLFGTPAEEMIDSKIALLKADLHALKPRIYKCVEAAAEATGCTKANGAKDPKITHNNEVFDVNTNIPLGERYEEHLRRFGIEFMSKSEQGIALTGLDFLIDDEFAKQVKDSFNGGLHWKIYFKFLLNYSCILFI</sequence>
<protein>
    <submittedName>
        <fullName evidence="1">Uncharacterized protein</fullName>
    </submittedName>
</protein>
<dbReference type="PANTHER" id="PTHR30575:SF0">
    <property type="entry name" value="XAA-ARG DIPEPTIDASE"/>
    <property type="match status" value="1"/>
</dbReference>
<dbReference type="InterPro" id="IPR052030">
    <property type="entry name" value="Peptidase_M20/M20A_hydrolases"/>
</dbReference>
<dbReference type="Gene3D" id="3.30.70.360">
    <property type="match status" value="1"/>
</dbReference>
<proteinExistence type="predicted"/>
<organism evidence="1 2">
    <name type="scientific">Glomus cerebriforme</name>
    <dbReference type="NCBI Taxonomy" id="658196"/>
    <lineage>
        <taxon>Eukaryota</taxon>
        <taxon>Fungi</taxon>
        <taxon>Fungi incertae sedis</taxon>
        <taxon>Mucoromycota</taxon>
        <taxon>Glomeromycotina</taxon>
        <taxon>Glomeromycetes</taxon>
        <taxon>Glomerales</taxon>
        <taxon>Glomeraceae</taxon>
        <taxon>Glomus</taxon>
    </lineage>
</organism>
<dbReference type="Gene3D" id="3.40.630.10">
    <property type="entry name" value="Zn peptidases"/>
    <property type="match status" value="2"/>
</dbReference>
<comment type="caution">
    <text evidence="1">The sequence shown here is derived from an EMBL/GenBank/DDBJ whole genome shotgun (WGS) entry which is preliminary data.</text>
</comment>
<dbReference type="AlphaFoldDB" id="A0A397TN42"/>
<dbReference type="GO" id="GO:0016805">
    <property type="term" value="F:dipeptidase activity"/>
    <property type="evidence" value="ECO:0007669"/>
    <property type="project" value="TreeGrafter"/>
</dbReference>
<dbReference type="EMBL" id="QKYT01000017">
    <property type="protein sequence ID" value="RIA98336.1"/>
    <property type="molecule type" value="Genomic_DNA"/>
</dbReference>
<reference evidence="1 2" key="1">
    <citation type="submission" date="2018-06" db="EMBL/GenBank/DDBJ databases">
        <title>Comparative genomics reveals the genomic features of Rhizophagus irregularis, R. cerebriforme, R. diaphanum and Gigaspora rosea, and their symbiotic lifestyle signature.</title>
        <authorList>
            <person name="Morin E."/>
            <person name="San Clemente H."/>
            <person name="Chen E.C.H."/>
            <person name="De La Providencia I."/>
            <person name="Hainaut M."/>
            <person name="Kuo A."/>
            <person name="Kohler A."/>
            <person name="Murat C."/>
            <person name="Tang N."/>
            <person name="Roy S."/>
            <person name="Loubradou J."/>
            <person name="Henrissat B."/>
            <person name="Grigoriev I.V."/>
            <person name="Corradi N."/>
            <person name="Roux C."/>
            <person name="Martin F.M."/>
        </authorList>
    </citation>
    <scope>NUCLEOTIDE SEQUENCE [LARGE SCALE GENOMIC DNA]</scope>
    <source>
        <strain evidence="1 2">DAOM 227022</strain>
    </source>
</reference>
<dbReference type="Proteomes" id="UP000265703">
    <property type="component" value="Unassembled WGS sequence"/>
</dbReference>
<evidence type="ECO:0000313" key="1">
    <source>
        <dbReference type="EMBL" id="RIA98336.1"/>
    </source>
</evidence>
<dbReference type="OrthoDB" id="6119954at2759"/>